<feature type="region of interest" description="Disordered" evidence="6">
    <location>
        <begin position="63"/>
        <end position="87"/>
    </location>
</feature>
<dbReference type="AlphaFoldDB" id="A0AAP0R5D4"/>
<dbReference type="PANTHER" id="PTHR31221">
    <property type="entry name" value="WRKY TRANSCRIPTION FACTOR PROTEIN 1-RELATED"/>
    <property type="match status" value="1"/>
</dbReference>
<dbReference type="FunFam" id="2.20.25.80:FF:000003">
    <property type="entry name" value="WRKY transcription factor 57"/>
    <property type="match status" value="1"/>
</dbReference>
<keyword evidence="4" id="KW-0804">Transcription</keyword>
<dbReference type="Gene3D" id="2.20.25.80">
    <property type="entry name" value="WRKY domain"/>
    <property type="match status" value="1"/>
</dbReference>
<keyword evidence="3" id="KW-0238">DNA-binding</keyword>
<protein>
    <recommendedName>
        <fullName evidence="7">WRKY domain-containing protein</fullName>
    </recommendedName>
</protein>
<keyword evidence="2" id="KW-0805">Transcription regulation</keyword>
<evidence type="ECO:0000256" key="1">
    <source>
        <dbReference type="ARBA" id="ARBA00004123"/>
    </source>
</evidence>
<feature type="domain" description="WRKY" evidence="7">
    <location>
        <begin position="113"/>
        <end position="178"/>
    </location>
</feature>
<evidence type="ECO:0000313" key="8">
    <source>
        <dbReference type="EMBL" id="KAK9270732.1"/>
    </source>
</evidence>
<reference evidence="8 9" key="1">
    <citation type="journal article" date="2024" name="Plant J.">
        <title>Genome sequences and population genomics reveal climatic adaptation and genomic divergence between two closely related sweetgum species.</title>
        <authorList>
            <person name="Xu W.Q."/>
            <person name="Ren C.Q."/>
            <person name="Zhang X.Y."/>
            <person name="Comes H.P."/>
            <person name="Liu X.H."/>
            <person name="Li Y.G."/>
            <person name="Kettle C.J."/>
            <person name="Jalonen R."/>
            <person name="Gaisberger H."/>
            <person name="Ma Y.Z."/>
            <person name="Qiu Y.X."/>
        </authorList>
    </citation>
    <scope>NUCLEOTIDE SEQUENCE [LARGE SCALE GENOMIC DNA]</scope>
    <source>
        <strain evidence="8">Hangzhou</strain>
    </source>
</reference>
<dbReference type="GO" id="GO:0003700">
    <property type="term" value="F:DNA-binding transcription factor activity"/>
    <property type="evidence" value="ECO:0007669"/>
    <property type="project" value="InterPro"/>
</dbReference>
<evidence type="ECO:0000256" key="2">
    <source>
        <dbReference type="ARBA" id="ARBA00023015"/>
    </source>
</evidence>
<keyword evidence="5" id="KW-0539">Nucleus</keyword>
<evidence type="ECO:0000256" key="4">
    <source>
        <dbReference type="ARBA" id="ARBA00023163"/>
    </source>
</evidence>
<dbReference type="GO" id="GO:0005634">
    <property type="term" value="C:nucleus"/>
    <property type="evidence" value="ECO:0007669"/>
    <property type="project" value="UniProtKB-SubCell"/>
</dbReference>
<dbReference type="Proteomes" id="UP001415857">
    <property type="component" value="Unassembled WGS sequence"/>
</dbReference>
<evidence type="ECO:0000256" key="6">
    <source>
        <dbReference type="SAM" id="MobiDB-lite"/>
    </source>
</evidence>
<evidence type="ECO:0000259" key="7">
    <source>
        <dbReference type="PROSITE" id="PS50811"/>
    </source>
</evidence>
<dbReference type="InterPro" id="IPR003657">
    <property type="entry name" value="WRKY_dom"/>
</dbReference>
<proteinExistence type="predicted"/>
<dbReference type="EMBL" id="JBBPBK010000014">
    <property type="protein sequence ID" value="KAK9270732.1"/>
    <property type="molecule type" value="Genomic_DNA"/>
</dbReference>
<keyword evidence="9" id="KW-1185">Reference proteome</keyword>
<evidence type="ECO:0000313" key="9">
    <source>
        <dbReference type="Proteomes" id="UP001415857"/>
    </source>
</evidence>
<accession>A0AAP0R5D4</accession>
<dbReference type="PROSITE" id="PS50811">
    <property type="entry name" value="WRKY"/>
    <property type="match status" value="1"/>
</dbReference>
<dbReference type="InterPro" id="IPR044810">
    <property type="entry name" value="WRKY_plant"/>
</dbReference>
<sequence>MSNSTFLVANIPQNTNILSHNNTIPDSSYMLDNFDHPSYELVDHLLLLDGSEEDCTSTFSSCLSQTTPLSPQKTNRNSDVSAGDVPRSSTIKCRGMKRVKMDVGYRIAFRTKSAIDIMDDGFKWRKYGKKTVKNSPNPRNYYRCSDGGCNVKKRVQRDREDPSYVITTYEGVHNHESPCVVYCSQMPLILPKY</sequence>
<dbReference type="GO" id="GO:0043565">
    <property type="term" value="F:sequence-specific DNA binding"/>
    <property type="evidence" value="ECO:0007669"/>
    <property type="project" value="InterPro"/>
</dbReference>
<dbReference type="Pfam" id="PF03106">
    <property type="entry name" value="WRKY"/>
    <property type="match status" value="1"/>
</dbReference>
<comment type="subcellular location">
    <subcellularLocation>
        <location evidence="1">Nucleus</location>
    </subcellularLocation>
</comment>
<dbReference type="SUPFAM" id="SSF118290">
    <property type="entry name" value="WRKY DNA-binding domain"/>
    <property type="match status" value="1"/>
</dbReference>
<dbReference type="SMART" id="SM00774">
    <property type="entry name" value="WRKY"/>
    <property type="match status" value="1"/>
</dbReference>
<comment type="caution">
    <text evidence="8">The sequence shown here is derived from an EMBL/GenBank/DDBJ whole genome shotgun (WGS) entry which is preliminary data.</text>
</comment>
<organism evidence="8 9">
    <name type="scientific">Liquidambar formosana</name>
    <name type="common">Formosan gum</name>
    <dbReference type="NCBI Taxonomy" id="63359"/>
    <lineage>
        <taxon>Eukaryota</taxon>
        <taxon>Viridiplantae</taxon>
        <taxon>Streptophyta</taxon>
        <taxon>Embryophyta</taxon>
        <taxon>Tracheophyta</taxon>
        <taxon>Spermatophyta</taxon>
        <taxon>Magnoliopsida</taxon>
        <taxon>eudicotyledons</taxon>
        <taxon>Gunneridae</taxon>
        <taxon>Pentapetalae</taxon>
        <taxon>Saxifragales</taxon>
        <taxon>Altingiaceae</taxon>
        <taxon>Liquidambar</taxon>
    </lineage>
</organism>
<evidence type="ECO:0000256" key="3">
    <source>
        <dbReference type="ARBA" id="ARBA00023125"/>
    </source>
</evidence>
<name>A0AAP0R5D4_LIQFO</name>
<gene>
    <name evidence="8" type="ORF">L1049_026315</name>
</gene>
<feature type="compositionally biased region" description="Polar residues" evidence="6">
    <location>
        <begin position="63"/>
        <end position="80"/>
    </location>
</feature>
<dbReference type="PANTHER" id="PTHR31221:SF377">
    <property type="entry name" value="WRKY TRANSCRIPTION FACTOR 51-RELATED"/>
    <property type="match status" value="1"/>
</dbReference>
<dbReference type="InterPro" id="IPR036576">
    <property type="entry name" value="WRKY_dom_sf"/>
</dbReference>
<evidence type="ECO:0000256" key="5">
    <source>
        <dbReference type="ARBA" id="ARBA00023242"/>
    </source>
</evidence>